<dbReference type="RefSeq" id="WP_137615147.1">
    <property type="nucleotide sequence ID" value="NZ_BJDI01000002.1"/>
</dbReference>
<accession>A0ABW1SIE7</accession>
<comment type="caution">
    <text evidence="1">The sequence shown here is derived from an EMBL/GenBank/DDBJ whole genome shotgun (WGS) entry which is preliminary data.</text>
</comment>
<evidence type="ECO:0000313" key="2">
    <source>
        <dbReference type="Proteomes" id="UP001596171"/>
    </source>
</evidence>
<reference evidence="2" key="1">
    <citation type="journal article" date="2019" name="Int. J. Syst. Evol. Microbiol.">
        <title>The Global Catalogue of Microorganisms (GCM) 10K type strain sequencing project: providing services to taxonomists for standard genome sequencing and annotation.</title>
        <authorList>
            <consortium name="The Broad Institute Genomics Platform"/>
            <consortium name="The Broad Institute Genome Sequencing Center for Infectious Disease"/>
            <person name="Wu L."/>
            <person name="Ma J."/>
        </authorList>
    </citation>
    <scope>NUCLEOTIDE SEQUENCE [LARGE SCALE GENOMIC DNA]</scope>
    <source>
        <strain evidence="2">CCM 8930</strain>
    </source>
</reference>
<name>A0ABW1SIE7_9LACO</name>
<keyword evidence="2" id="KW-1185">Reference proteome</keyword>
<sequence length="60" mass="6782">MEIKVFDDVVLKDGRTAGIIEIFDSTHFLADVGDGPSNWDTIQIELKDIVRVYNRPSDSE</sequence>
<gene>
    <name evidence="1" type="ORF">ACFP1L_06400</name>
</gene>
<organism evidence="1 2">
    <name type="scientific">Lactiplantibacillus nangangensis</name>
    <dbReference type="NCBI Taxonomy" id="2559917"/>
    <lineage>
        <taxon>Bacteria</taxon>
        <taxon>Bacillati</taxon>
        <taxon>Bacillota</taxon>
        <taxon>Bacilli</taxon>
        <taxon>Lactobacillales</taxon>
        <taxon>Lactobacillaceae</taxon>
        <taxon>Lactiplantibacillus</taxon>
    </lineage>
</organism>
<protein>
    <submittedName>
        <fullName evidence="1">Uncharacterized protein</fullName>
    </submittedName>
</protein>
<dbReference type="Proteomes" id="UP001596171">
    <property type="component" value="Unassembled WGS sequence"/>
</dbReference>
<dbReference type="EMBL" id="JBHSSE010000016">
    <property type="protein sequence ID" value="MFC6201500.1"/>
    <property type="molecule type" value="Genomic_DNA"/>
</dbReference>
<proteinExistence type="predicted"/>
<evidence type="ECO:0000313" key="1">
    <source>
        <dbReference type="EMBL" id="MFC6201500.1"/>
    </source>
</evidence>